<dbReference type="GO" id="GO:0003723">
    <property type="term" value="F:RNA binding"/>
    <property type="evidence" value="ECO:0007669"/>
    <property type="project" value="InterPro"/>
</dbReference>
<sequence>MKKYVILHNIRSRHNVGAIFRTCDGAGVSKIFLTGYTPAPIDRFGRVVGEIKKTSLGASEMVEWEQTDDARSIIRLLQDKGAIVVAVEQAPNSISLYDFDEPKNIAYVFGNEITGVESEVLAECDGIIEIPMAGQKESLNVSSTVAIVLFQKPA</sequence>
<dbReference type="InterPro" id="IPR001537">
    <property type="entry name" value="SpoU_MeTrfase"/>
</dbReference>
<evidence type="ECO:0000256" key="1">
    <source>
        <dbReference type="ARBA" id="ARBA00022603"/>
    </source>
</evidence>
<dbReference type="InterPro" id="IPR029028">
    <property type="entry name" value="Alpha/beta_knot_MTases"/>
</dbReference>
<dbReference type="GO" id="GO:0005829">
    <property type="term" value="C:cytosol"/>
    <property type="evidence" value="ECO:0007669"/>
    <property type="project" value="TreeGrafter"/>
</dbReference>
<dbReference type="Proteomes" id="UP000179230">
    <property type="component" value="Unassembled WGS sequence"/>
</dbReference>
<comment type="caution">
    <text evidence="4">The sequence shown here is derived from an EMBL/GenBank/DDBJ whole genome shotgun (WGS) entry which is preliminary data.</text>
</comment>
<reference evidence="4 5" key="1">
    <citation type="journal article" date="2016" name="Nat. Commun.">
        <title>Thousands of microbial genomes shed light on interconnected biogeochemical processes in an aquifer system.</title>
        <authorList>
            <person name="Anantharaman K."/>
            <person name="Brown C.T."/>
            <person name="Hug L.A."/>
            <person name="Sharon I."/>
            <person name="Castelle C.J."/>
            <person name="Probst A.J."/>
            <person name="Thomas B.C."/>
            <person name="Singh A."/>
            <person name="Wilkins M.J."/>
            <person name="Karaoz U."/>
            <person name="Brodie E.L."/>
            <person name="Williams K.H."/>
            <person name="Hubbard S.S."/>
            <person name="Banfield J.F."/>
        </authorList>
    </citation>
    <scope>NUCLEOTIDE SEQUENCE [LARGE SCALE GENOMIC DNA]</scope>
</reference>
<evidence type="ECO:0000313" key="5">
    <source>
        <dbReference type="Proteomes" id="UP000179230"/>
    </source>
</evidence>
<accession>A0A1F6FU42</accession>
<dbReference type="GO" id="GO:0006396">
    <property type="term" value="P:RNA processing"/>
    <property type="evidence" value="ECO:0007669"/>
    <property type="project" value="InterPro"/>
</dbReference>
<organism evidence="4 5">
    <name type="scientific">Candidatus Kaiserbacteria bacterium RIFOXYD1_FULL_42_15</name>
    <dbReference type="NCBI Taxonomy" id="1798532"/>
    <lineage>
        <taxon>Bacteria</taxon>
        <taxon>Candidatus Kaiseribacteriota</taxon>
    </lineage>
</organism>
<keyword evidence="2" id="KW-0808">Transferase</keyword>
<dbReference type="Pfam" id="PF00588">
    <property type="entry name" value="SpoU_methylase"/>
    <property type="match status" value="1"/>
</dbReference>
<dbReference type="Gene3D" id="3.40.1280.10">
    <property type="match status" value="1"/>
</dbReference>
<keyword evidence="1" id="KW-0489">Methyltransferase</keyword>
<evidence type="ECO:0000313" key="4">
    <source>
        <dbReference type="EMBL" id="OGG89363.1"/>
    </source>
</evidence>
<gene>
    <name evidence="4" type="ORF">A2592_02830</name>
</gene>
<dbReference type="AlphaFoldDB" id="A0A1F6FU42"/>
<dbReference type="GO" id="GO:0008173">
    <property type="term" value="F:RNA methyltransferase activity"/>
    <property type="evidence" value="ECO:0007669"/>
    <property type="project" value="InterPro"/>
</dbReference>
<dbReference type="InterPro" id="IPR029026">
    <property type="entry name" value="tRNA_m1G_MTases_N"/>
</dbReference>
<dbReference type="InterPro" id="IPR004441">
    <property type="entry name" value="rRNA_MeTrfase_TrmH"/>
</dbReference>
<name>A0A1F6FU42_9BACT</name>
<dbReference type="SUPFAM" id="SSF75217">
    <property type="entry name" value="alpha/beta knot"/>
    <property type="match status" value="1"/>
</dbReference>
<feature type="domain" description="tRNA/rRNA methyltransferase SpoU type" evidence="3">
    <location>
        <begin position="4"/>
        <end position="150"/>
    </location>
</feature>
<dbReference type="PANTHER" id="PTHR46429">
    <property type="entry name" value="23S RRNA (GUANOSINE-2'-O-)-METHYLTRANSFERASE RLMB"/>
    <property type="match status" value="1"/>
</dbReference>
<dbReference type="PANTHER" id="PTHR46429:SF1">
    <property type="entry name" value="23S RRNA (GUANOSINE-2'-O-)-METHYLTRANSFERASE RLMB"/>
    <property type="match status" value="1"/>
</dbReference>
<evidence type="ECO:0000259" key="3">
    <source>
        <dbReference type="Pfam" id="PF00588"/>
    </source>
</evidence>
<dbReference type="EMBL" id="MFMT01000002">
    <property type="protein sequence ID" value="OGG89363.1"/>
    <property type="molecule type" value="Genomic_DNA"/>
</dbReference>
<evidence type="ECO:0000256" key="2">
    <source>
        <dbReference type="ARBA" id="ARBA00022679"/>
    </source>
</evidence>
<protein>
    <recommendedName>
        <fullName evidence="3">tRNA/rRNA methyltransferase SpoU type domain-containing protein</fullName>
    </recommendedName>
</protein>
<proteinExistence type="predicted"/>
<dbReference type="GO" id="GO:0032259">
    <property type="term" value="P:methylation"/>
    <property type="evidence" value="ECO:0007669"/>
    <property type="project" value="UniProtKB-KW"/>
</dbReference>